<dbReference type="PANTHER" id="PTHR10039:SF5">
    <property type="entry name" value="NACHT DOMAIN-CONTAINING PROTEIN"/>
    <property type="match status" value="1"/>
</dbReference>
<dbReference type="Proteomes" id="UP001305414">
    <property type="component" value="Unassembled WGS sequence"/>
</dbReference>
<proteinExistence type="predicted"/>
<dbReference type="Pfam" id="PF24883">
    <property type="entry name" value="NPHP3_N"/>
    <property type="match status" value="1"/>
</dbReference>
<name>A0AAN7UQG0_9PEZI</name>
<dbReference type="InterPro" id="IPR027417">
    <property type="entry name" value="P-loop_NTPase"/>
</dbReference>
<keyword evidence="4" id="KW-1185">Reference proteome</keyword>
<protein>
    <recommendedName>
        <fullName evidence="2">Nephrocystin 3-like N-terminal domain-containing protein</fullName>
    </recommendedName>
</protein>
<feature type="domain" description="Nephrocystin 3-like N-terminal" evidence="2">
    <location>
        <begin position="74"/>
        <end position="234"/>
    </location>
</feature>
<dbReference type="AlphaFoldDB" id="A0AAN7UQG0"/>
<keyword evidence="1" id="KW-0677">Repeat</keyword>
<comment type="caution">
    <text evidence="3">The sequence shown here is derived from an EMBL/GenBank/DDBJ whole genome shotgun (WGS) entry which is preliminary data.</text>
</comment>
<accession>A0AAN7UQG0</accession>
<sequence>MKNHILTEIYNGRGQLSSRVQIHDPALEKNIQESFLGRLRHPNIDDQKSRVCGPRRNSFNWLFEPSVDRGGNGTNFRDWAFSSLSSRPTFWITGKPGAGKTVLALEICERLSRQTNVVSFFFVGDGKPIQKGMRGLVQSILWQLLSGSPEMIPIIAPSRWETLALFGEDPKPFDSTELQQMLISTLRQRRGTSRVFIVIDALDEFEGIGGNFEILELLYKITDCPGVKVCISSRPLPYLQSLINGAPSLVLENCNSQDMEEFVTSKIEAQISIAGDSFIGLGVKEQLIHELTTKAEGCFLWAVLVLESLGKLFTDINSDDELFHFVNNIPTGLTELFRCLLDELDVSQSFVASSVRFIATFDEPVSPLRLSFMEMAFPDFALHQNISSFSQEDLNIRSREAIERIVGGSRGLLRLVAPPRDHNLEAYQRHGRIIPIHRTLKEFIRTDTVGGSQSAMLGLNDFAARYSAASLAILKTSPIGEFTVQSVSAEAIRCSYTAMFVQTENEVHISRILDELEWTCHVLLDTLHPMQSSWTNSEPDEFAYNFMPIQQSVKEHKFWHTNNFPVPQSEKMPGTLRMRAGALVMKYHVVRWADLQRMIFHPPHFHCHRAGYKWDHCLWNIESDSPMFDGADSGRGQNYATPLREIERKTTSNTDNEMNGVVYQGDIAASGESDSMSCESWSSVGLSLDDAHPLMAFKDEVTDAVFQGYMEYRKRHLKGNKGALEAIMRGVT</sequence>
<organism evidence="3 4">
    <name type="scientific">Xylaria bambusicola</name>
    <dbReference type="NCBI Taxonomy" id="326684"/>
    <lineage>
        <taxon>Eukaryota</taxon>
        <taxon>Fungi</taxon>
        <taxon>Dikarya</taxon>
        <taxon>Ascomycota</taxon>
        <taxon>Pezizomycotina</taxon>
        <taxon>Sordariomycetes</taxon>
        <taxon>Xylariomycetidae</taxon>
        <taxon>Xylariales</taxon>
        <taxon>Xylariaceae</taxon>
        <taxon>Xylaria</taxon>
    </lineage>
</organism>
<gene>
    <name evidence="3" type="ORF">RRF57_007388</name>
</gene>
<evidence type="ECO:0000259" key="2">
    <source>
        <dbReference type="Pfam" id="PF24883"/>
    </source>
</evidence>
<reference evidence="3 4" key="1">
    <citation type="submission" date="2023-10" db="EMBL/GenBank/DDBJ databases">
        <title>Draft genome sequence of Xylaria bambusicola isolate GMP-LS, the root and basal stem rot pathogen of sugarcane in Indonesia.</title>
        <authorList>
            <person name="Selvaraj P."/>
            <person name="Muralishankar V."/>
            <person name="Muruganantham S."/>
            <person name="Sp S."/>
            <person name="Haryani S."/>
            <person name="Lau K.J.X."/>
            <person name="Naqvi N.I."/>
        </authorList>
    </citation>
    <scope>NUCLEOTIDE SEQUENCE [LARGE SCALE GENOMIC DNA]</scope>
    <source>
        <strain evidence="3">GMP-LS</strain>
    </source>
</reference>
<evidence type="ECO:0000313" key="4">
    <source>
        <dbReference type="Proteomes" id="UP001305414"/>
    </source>
</evidence>
<evidence type="ECO:0000313" key="3">
    <source>
        <dbReference type="EMBL" id="KAK5631674.1"/>
    </source>
</evidence>
<dbReference type="EMBL" id="JAWHQM010000020">
    <property type="protein sequence ID" value="KAK5631674.1"/>
    <property type="molecule type" value="Genomic_DNA"/>
</dbReference>
<evidence type="ECO:0000256" key="1">
    <source>
        <dbReference type="ARBA" id="ARBA00022737"/>
    </source>
</evidence>
<dbReference type="PANTHER" id="PTHR10039">
    <property type="entry name" value="AMELOGENIN"/>
    <property type="match status" value="1"/>
</dbReference>
<dbReference type="InterPro" id="IPR056884">
    <property type="entry name" value="NPHP3-like_N"/>
</dbReference>
<dbReference type="SUPFAM" id="SSF52540">
    <property type="entry name" value="P-loop containing nucleoside triphosphate hydrolases"/>
    <property type="match status" value="1"/>
</dbReference>
<dbReference type="Gene3D" id="3.40.50.300">
    <property type="entry name" value="P-loop containing nucleotide triphosphate hydrolases"/>
    <property type="match status" value="1"/>
</dbReference>